<dbReference type="SUPFAM" id="SSF52540">
    <property type="entry name" value="P-loop containing nucleoside triphosphate hydrolases"/>
    <property type="match status" value="2"/>
</dbReference>
<dbReference type="InterPro" id="IPR003959">
    <property type="entry name" value="ATPase_AAA_core"/>
</dbReference>
<dbReference type="GO" id="GO:0036064">
    <property type="term" value="C:ciliary basal body"/>
    <property type="evidence" value="ECO:0007669"/>
    <property type="project" value="TreeGrafter"/>
</dbReference>
<evidence type="ECO:0000256" key="9">
    <source>
        <dbReference type="SAM" id="MobiDB-lite"/>
    </source>
</evidence>
<evidence type="ECO:0000256" key="3">
    <source>
        <dbReference type="ARBA" id="ARBA00021602"/>
    </source>
</evidence>
<dbReference type="KEGG" id="psoj:PHYSODRAFT_467823"/>
<keyword evidence="6" id="KW-0969">Cilium</keyword>
<feature type="region of interest" description="Disordered" evidence="9">
    <location>
        <begin position="554"/>
        <end position="618"/>
    </location>
</feature>
<comment type="similarity">
    <text evidence="2">Belongs to the CFAP206 family.</text>
</comment>
<feature type="region of interest" description="Disordered" evidence="9">
    <location>
        <begin position="1273"/>
        <end position="1319"/>
    </location>
</feature>
<dbReference type="PANTHER" id="PTHR21442">
    <property type="entry name" value="CILIA- AND FLAGELLA-ASSOCIATED PROTEIN 206"/>
    <property type="match status" value="1"/>
</dbReference>
<dbReference type="RefSeq" id="XP_009515409.1">
    <property type="nucleotide sequence ID" value="XM_009517114.1"/>
</dbReference>
<evidence type="ECO:0000256" key="2">
    <source>
        <dbReference type="ARBA" id="ARBA00010500"/>
    </source>
</evidence>
<accession>G4YIL0</accession>
<dbReference type="Gene3D" id="3.40.50.300">
    <property type="entry name" value="P-loop containing nucleotide triphosphate hydrolases"/>
    <property type="match status" value="3"/>
</dbReference>
<dbReference type="GO" id="GO:0003356">
    <property type="term" value="P:regulation of cilium beat frequency"/>
    <property type="evidence" value="ECO:0007669"/>
    <property type="project" value="TreeGrafter"/>
</dbReference>
<name>G4YIL0_PHYSP</name>
<gene>
    <name evidence="11" type="ORF">PHYSODRAFT_467823</name>
</gene>
<feature type="region of interest" description="Disordered" evidence="9">
    <location>
        <begin position="1917"/>
        <end position="1951"/>
    </location>
</feature>
<dbReference type="PANTHER" id="PTHR21442:SF0">
    <property type="entry name" value="CILIA- AND FLAGELLA-ASSOCIATED PROTEIN 206"/>
    <property type="match status" value="1"/>
</dbReference>
<comment type="subcellular location">
    <subcellularLocation>
        <location evidence="1">Cytoplasm</location>
        <location evidence="1">Cytoskeleton</location>
        <location evidence="1">Cilium axoneme</location>
    </subcellularLocation>
</comment>
<evidence type="ECO:0000313" key="11">
    <source>
        <dbReference type="EMBL" id="EGZ28134.1"/>
    </source>
</evidence>
<organism evidence="11 12">
    <name type="scientific">Phytophthora sojae (strain P6497)</name>
    <name type="common">Soybean stem and root rot agent</name>
    <name type="synonym">Phytophthora megasperma f. sp. glycines</name>
    <dbReference type="NCBI Taxonomy" id="1094619"/>
    <lineage>
        <taxon>Eukaryota</taxon>
        <taxon>Sar</taxon>
        <taxon>Stramenopiles</taxon>
        <taxon>Oomycota</taxon>
        <taxon>Peronosporomycetes</taxon>
        <taxon>Peronosporales</taxon>
        <taxon>Peronosporaceae</taxon>
        <taxon>Phytophthora</taxon>
    </lineage>
</organism>
<keyword evidence="7" id="KW-0206">Cytoskeleton</keyword>
<reference evidence="11 12" key="1">
    <citation type="journal article" date="2006" name="Science">
        <title>Phytophthora genome sequences uncover evolutionary origins and mechanisms of pathogenesis.</title>
        <authorList>
            <person name="Tyler B.M."/>
            <person name="Tripathy S."/>
            <person name="Zhang X."/>
            <person name="Dehal P."/>
            <person name="Jiang R.H."/>
            <person name="Aerts A."/>
            <person name="Arredondo F.D."/>
            <person name="Baxter L."/>
            <person name="Bensasson D."/>
            <person name="Beynon J.L."/>
            <person name="Chapman J."/>
            <person name="Damasceno C.M."/>
            <person name="Dorrance A.E."/>
            <person name="Dou D."/>
            <person name="Dickerman A.W."/>
            <person name="Dubchak I.L."/>
            <person name="Garbelotto M."/>
            <person name="Gijzen M."/>
            <person name="Gordon S.G."/>
            <person name="Govers F."/>
            <person name="Grunwald N.J."/>
            <person name="Huang W."/>
            <person name="Ivors K.L."/>
            <person name="Jones R.W."/>
            <person name="Kamoun S."/>
            <person name="Krampis K."/>
            <person name="Lamour K.H."/>
            <person name="Lee M.K."/>
            <person name="McDonald W.H."/>
            <person name="Medina M."/>
            <person name="Meijer H.J."/>
            <person name="Nordberg E.K."/>
            <person name="Maclean D.J."/>
            <person name="Ospina-Giraldo M.D."/>
            <person name="Morris P.F."/>
            <person name="Phuntumart V."/>
            <person name="Putnam N.H."/>
            <person name="Rash S."/>
            <person name="Rose J.K."/>
            <person name="Sakihama Y."/>
            <person name="Salamov A.A."/>
            <person name="Savidor A."/>
            <person name="Scheuring C.F."/>
            <person name="Smith B.M."/>
            <person name="Sobral B.W."/>
            <person name="Terry A."/>
            <person name="Torto-Alalibo T.A."/>
            <person name="Win J."/>
            <person name="Xu Z."/>
            <person name="Zhang H."/>
            <person name="Grigoriev I.V."/>
            <person name="Rokhsar D.S."/>
            <person name="Boore J.L."/>
        </authorList>
    </citation>
    <scope>NUCLEOTIDE SEQUENCE [LARGE SCALE GENOMIC DNA]</scope>
    <source>
        <strain evidence="11 12">P6497</strain>
    </source>
</reference>
<dbReference type="SMART" id="SM00382">
    <property type="entry name" value="AAA"/>
    <property type="match status" value="1"/>
</dbReference>
<evidence type="ECO:0000256" key="4">
    <source>
        <dbReference type="ARBA" id="ARBA00022490"/>
    </source>
</evidence>
<sequence>MRRHFLFAEDERERSVGEGKVNLLRLWHNRRIAMLEGDESVSGGEANGQVAREVTLLWDLAKPMSSCALNREGYVGFFARAAKALVLPLSTDPLALAAAQRDWEYDLEGTGSIGESTKGASSLDNELMSCEQFREAVMQLAEIILPVESAATLYVNFFRELRNSIAELVVPPSTSEPEQDETIAAETVDRFVLRPLNRIPKIANDAFLQKLPPSSDSLRSIRGLQPPDQREMSLKQLLLSYNPRKFSLTRAFPKKKTSANGNAANAAEEMKTDAADASMAVAEDSMVAAKRLHMELVGCIGSGATPVRGRKLHRESATHWDPEEALTAALSAFPALRVAVVGPPGCGKTRLARVLARRLRLKYLSLDGAVQRAVDRKLQIRQRRKVVTPPTEGEKSVGETPPATESMETPEPDVTTSNENTDVDEEMDRIFRDEDFDALCMGKVVDRRTAVALLRLEATRSLLAGVGVIMDDVYPYELASSENAEPTIATDYLVALTALPNELEYQLRGSELTPTAGRLYSARELALLQSTNPEELATRGFADFLLPPKKVELQAEESQETNAPAEKGGITEEGEPEEGATEETDPEDGDQVIPEEPVPPPEPTPAERNEIEPPTEASLPFGSITLAKLFKHFRGYVTRMENELAMYRAATTSNNPSGYHLVAVLAVQSLNVIRDHCIQAITGTSLGLSRFSTSREAYAVLLPEDLSGSSRAEKIRWLLYGDWSALHEAEPSSTTETFSMLPRRDAKRRLLSKWREFCPVTSSGTALTPGDPEYTACYSGRVYLLASSDARRAFCSHPLQFLRREFPALSTYRNFWLVNTGVGEILTPAYLEALETGLNVQTVSASKLLKISPSISMEMRLMRGQVVSSTEAATAASEAVKALLPKLNAFSGWMIMDLPLTRDVAAVLLEHGCVPDAILVMNRESQEEGGADTDAVSALSALRRQQFQAEKAGAEDVSQGLGGTPRVINCPLFQQPSDTLAAIEREINPLAPRLDSVEDGQAPQLVDEYDPAVLFAPPLRDQDEEPYSRPPQEGEAESDVTDPEAEAQAEAARSRALQLQGECGRFCPVSWSTRGLLIPGLPSHVCCFRQKFYAFAGESERHAFEGNPSAFIPTGPRATSNFIPCVLLLGVRGSGRGRIAAALAQTETEPGNTATEFMNVDLAAVSTEAERNQLLEELKPEEARLAQEEVSIRALQRELHRRQPTSEKAVAQIIAGLGPEASRIPTASTLEICFKLGLFPTLVIPLSMSEDDVVNSLLSRWATSLPPPRRKLALTRKIQSADDAEGEGNPPDEGEEEEPPIDMEAAREEESTRLREQYTEDQKALEEAIAAFRARGVKVCNPVDATGSPRQTTKHVRRILNDFMAGRETLFEHCEVLDMSAGGAMQKMLASGELLIGKHGLACPVTGRTDSLSAASVKAVVHRGQIYFPRSREARRAFMACPSRYLEKASLPPRHQLTCCVVGAPFAGKTRVAQELANALGLVYVSPQNAVEWVLQCQGGSALRRRLQEITEQQQRSPLSDNDLTHESICTRLRSSECQARGWVLDGYLLQHHELQHSLPHPSTTEVDSTIQPDMLFVLERGFASVWQDHQGNVEKNDLRAAFSRWYQYWPKLLDVWTRRFGSFHVRQLDSSSHSLWHVAAQAQAFLEEQQRLVAHHARAMASDRAARSLGVVRSREALQARQHPVFQTFCPVELRAGRFYHSRQSNRELCVDFRGSSFWLGNQQNLEQFLASPEASVGCLPGQLPVQQGDDPWPSQDEAESEAQALVARAPVNASLLSLLTVADCDFPEMKGYCPVTFAMGSGEKDWASLRHGSVFYRASYRSKVYFFVSEEARRKFCTEPSRYTSQSLPVKLPPQVTLAKSYPGQLEQQLGAALNEVLLGLGSERPKFPQMSIRASACVYLALSLKALQRRYQLKVKPDPRSARDEGEPDEEQKQRQERREEQAERDAIARRDEFVRDCRLGEQLKAAITPSHPSCGSGIKVARNMRAAQDSLDESQQIEKELGDNEFSALEEVEVLRRRFDTIVSSCDDKPLPTDPYTARMNARGAFLKYTRTSTPS</sequence>
<dbReference type="Proteomes" id="UP000002640">
    <property type="component" value="Unassembled WGS sequence"/>
</dbReference>
<evidence type="ECO:0000259" key="10">
    <source>
        <dbReference type="SMART" id="SM00382"/>
    </source>
</evidence>
<dbReference type="InterPro" id="IPR003593">
    <property type="entry name" value="AAA+_ATPase"/>
</dbReference>
<keyword evidence="12" id="KW-1185">Reference proteome</keyword>
<dbReference type="InterPro" id="IPR027417">
    <property type="entry name" value="P-loop_NTPase"/>
</dbReference>
<dbReference type="GO" id="GO:1901317">
    <property type="term" value="P:regulation of flagellated sperm motility"/>
    <property type="evidence" value="ECO:0007669"/>
    <property type="project" value="TreeGrafter"/>
</dbReference>
<evidence type="ECO:0000256" key="6">
    <source>
        <dbReference type="ARBA" id="ARBA00023069"/>
    </source>
</evidence>
<dbReference type="InParanoid" id="G4YIL0"/>
<dbReference type="InterPro" id="IPR021897">
    <property type="entry name" value="FAP206"/>
</dbReference>
<evidence type="ECO:0000256" key="7">
    <source>
        <dbReference type="ARBA" id="ARBA00023212"/>
    </source>
</evidence>
<dbReference type="Pfam" id="PF00004">
    <property type="entry name" value="AAA"/>
    <property type="match status" value="1"/>
</dbReference>
<proteinExistence type="inferred from homology"/>
<protein>
    <recommendedName>
        <fullName evidence="3">Cilia- and flagella-associated protein 206</fullName>
    </recommendedName>
</protein>
<dbReference type="OMA" id="QGECGRF"/>
<feature type="region of interest" description="Disordered" evidence="9">
    <location>
        <begin position="384"/>
        <end position="420"/>
    </location>
</feature>
<feature type="region of interest" description="Disordered" evidence="9">
    <location>
        <begin position="1018"/>
        <end position="1053"/>
    </location>
</feature>
<evidence type="ECO:0000256" key="8">
    <source>
        <dbReference type="ARBA" id="ARBA00023273"/>
    </source>
</evidence>
<dbReference type="GO" id="GO:0005930">
    <property type="term" value="C:axoneme"/>
    <property type="evidence" value="ECO:0007669"/>
    <property type="project" value="UniProtKB-SubCell"/>
</dbReference>
<dbReference type="GO" id="GO:0005524">
    <property type="term" value="F:ATP binding"/>
    <property type="evidence" value="ECO:0007669"/>
    <property type="project" value="InterPro"/>
</dbReference>
<dbReference type="GeneID" id="20653604"/>
<feature type="compositionally biased region" description="Acidic residues" evidence="9">
    <location>
        <begin position="1034"/>
        <end position="1047"/>
    </location>
</feature>
<feature type="compositionally biased region" description="Acidic residues" evidence="9">
    <location>
        <begin position="572"/>
        <end position="590"/>
    </location>
</feature>
<dbReference type="STRING" id="1094619.G4YIL0"/>
<feature type="compositionally biased region" description="Acidic residues" evidence="9">
    <location>
        <begin position="1282"/>
        <end position="1301"/>
    </location>
</feature>
<dbReference type="EMBL" id="JH159151">
    <property type="protein sequence ID" value="EGZ28134.1"/>
    <property type="molecule type" value="Genomic_DNA"/>
</dbReference>
<dbReference type="GO" id="GO:0007288">
    <property type="term" value="P:sperm axoneme assembly"/>
    <property type="evidence" value="ECO:0007669"/>
    <property type="project" value="TreeGrafter"/>
</dbReference>
<feature type="compositionally biased region" description="Basic and acidic residues" evidence="9">
    <location>
        <begin position="1304"/>
        <end position="1319"/>
    </location>
</feature>
<dbReference type="GO" id="GO:0016887">
    <property type="term" value="F:ATP hydrolysis activity"/>
    <property type="evidence" value="ECO:0007669"/>
    <property type="project" value="InterPro"/>
</dbReference>
<evidence type="ECO:0000256" key="5">
    <source>
        <dbReference type="ARBA" id="ARBA00022794"/>
    </source>
</evidence>
<feature type="compositionally biased region" description="Basic and acidic residues" evidence="9">
    <location>
        <begin position="1918"/>
        <end position="1951"/>
    </location>
</feature>
<evidence type="ECO:0000256" key="1">
    <source>
        <dbReference type="ARBA" id="ARBA00004430"/>
    </source>
</evidence>
<keyword evidence="4" id="KW-0963">Cytoplasm</keyword>
<keyword evidence="5" id="KW-0970">Cilium biogenesis/degradation</keyword>
<evidence type="ECO:0000313" key="12">
    <source>
        <dbReference type="Proteomes" id="UP000002640"/>
    </source>
</evidence>
<feature type="domain" description="AAA+ ATPase" evidence="10">
    <location>
        <begin position="334"/>
        <end position="552"/>
    </location>
</feature>
<keyword evidence="8" id="KW-0966">Cell projection</keyword>